<dbReference type="GO" id="GO:0005777">
    <property type="term" value="C:peroxisome"/>
    <property type="evidence" value="ECO:0007669"/>
    <property type="project" value="UniProtKB-SubCell"/>
</dbReference>
<evidence type="ECO:0000313" key="7">
    <source>
        <dbReference type="EMBL" id="DBA04736.1"/>
    </source>
</evidence>
<protein>
    <recommendedName>
        <fullName evidence="6">Ketoreductase domain-containing protein</fullName>
    </recommendedName>
</protein>
<evidence type="ECO:0000256" key="4">
    <source>
        <dbReference type="ARBA" id="ARBA00023140"/>
    </source>
</evidence>
<dbReference type="Pfam" id="PF00106">
    <property type="entry name" value="adh_short"/>
    <property type="match status" value="1"/>
</dbReference>
<reference evidence="7" key="1">
    <citation type="submission" date="2022-11" db="EMBL/GenBank/DDBJ databases">
        <authorList>
            <person name="Morgan W.R."/>
            <person name="Tartar A."/>
        </authorList>
    </citation>
    <scope>NUCLEOTIDE SEQUENCE</scope>
    <source>
        <strain evidence="7">ARSEF 373</strain>
    </source>
</reference>
<evidence type="ECO:0000313" key="8">
    <source>
        <dbReference type="Proteomes" id="UP001146120"/>
    </source>
</evidence>
<evidence type="ECO:0000256" key="2">
    <source>
        <dbReference type="ARBA" id="ARBA00006484"/>
    </source>
</evidence>
<comment type="subcellular location">
    <subcellularLocation>
        <location evidence="1">Peroxisome</location>
    </subcellularLocation>
</comment>
<dbReference type="Gene3D" id="1.10.287.4290">
    <property type="match status" value="1"/>
</dbReference>
<dbReference type="EMBL" id="DAKRPA010000005">
    <property type="protein sequence ID" value="DBA04736.1"/>
    <property type="molecule type" value="Genomic_DNA"/>
</dbReference>
<accession>A0AAV2ZBD5</accession>
<dbReference type="Pfam" id="PF02036">
    <property type="entry name" value="SCP2"/>
    <property type="match status" value="1"/>
</dbReference>
<evidence type="ECO:0000256" key="3">
    <source>
        <dbReference type="ARBA" id="ARBA00023002"/>
    </source>
</evidence>
<dbReference type="Proteomes" id="UP001146120">
    <property type="component" value="Unassembled WGS sequence"/>
</dbReference>
<dbReference type="CDD" id="cd05353">
    <property type="entry name" value="hydroxyacyl-CoA-like_DH_SDR_c-like"/>
    <property type="match status" value="1"/>
</dbReference>
<organism evidence="7 8">
    <name type="scientific">Lagenidium giganteum</name>
    <dbReference type="NCBI Taxonomy" id="4803"/>
    <lineage>
        <taxon>Eukaryota</taxon>
        <taxon>Sar</taxon>
        <taxon>Stramenopiles</taxon>
        <taxon>Oomycota</taxon>
        <taxon>Peronosporomycetes</taxon>
        <taxon>Pythiales</taxon>
        <taxon>Pythiaceae</taxon>
    </lineage>
</organism>
<dbReference type="PANTHER" id="PTHR45024">
    <property type="entry name" value="DEHYDROGENASES, SHORT CHAIN"/>
    <property type="match status" value="1"/>
</dbReference>
<evidence type="ECO:0000256" key="5">
    <source>
        <dbReference type="RuleBase" id="RU000363"/>
    </source>
</evidence>
<evidence type="ECO:0000256" key="1">
    <source>
        <dbReference type="ARBA" id="ARBA00004275"/>
    </source>
</evidence>
<dbReference type="InterPro" id="IPR002347">
    <property type="entry name" value="SDR_fam"/>
</dbReference>
<dbReference type="PRINTS" id="PR00081">
    <property type="entry name" value="GDHRDH"/>
</dbReference>
<dbReference type="InterPro" id="IPR036291">
    <property type="entry name" value="NAD(P)-bd_dom_sf"/>
</dbReference>
<feature type="domain" description="Ketoreductase" evidence="6">
    <location>
        <begin position="13"/>
        <end position="194"/>
    </location>
</feature>
<dbReference type="Gene3D" id="3.40.50.720">
    <property type="entry name" value="NAD(P)-binding Rossmann-like Domain"/>
    <property type="match status" value="1"/>
</dbReference>
<comment type="similarity">
    <text evidence="2 5">Belongs to the short-chain dehydrogenases/reductases (SDR) family.</text>
</comment>
<dbReference type="InterPro" id="IPR057326">
    <property type="entry name" value="KR_dom"/>
</dbReference>
<keyword evidence="4" id="KW-0576">Peroxisome</keyword>
<evidence type="ECO:0000259" key="6">
    <source>
        <dbReference type="SMART" id="SM00822"/>
    </source>
</evidence>
<comment type="caution">
    <text evidence="7">The sequence shown here is derived from an EMBL/GenBank/DDBJ whole genome shotgun (WGS) entry which is preliminary data.</text>
</comment>
<keyword evidence="3" id="KW-0560">Oxidoreductase</keyword>
<dbReference type="GO" id="GO:0016491">
    <property type="term" value="F:oxidoreductase activity"/>
    <property type="evidence" value="ECO:0007669"/>
    <property type="project" value="UniProtKB-KW"/>
</dbReference>
<gene>
    <name evidence="7" type="ORF">N0F65_004373</name>
</gene>
<dbReference type="PRINTS" id="PR00080">
    <property type="entry name" value="SDRFAMILY"/>
</dbReference>
<dbReference type="Gene3D" id="3.30.1050.10">
    <property type="entry name" value="SCP2 sterol-binding domain"/>
    <property type="match status" value="1"/>
</dbReference>
<dbReference type="InterPro" id="IPR036527">
    <property type="entry name" value="SCP2_sterol-bd_dom_sf"/>
</dbReference>
<dbReference type="AlphaFoldDB" id="A0AAV2ZBD5"/>
<reference evidence="7" key="2">
    <citation type="journal article" date="2023" name="Microbiol Resour">
        <title>Decontamination and Annotation of the Draft Genome Sequence of the Oomycete Lagenidium giganteum ARSEF 373.</title>
        <authorList>
            <person name="Morgan W.R."/>
            <person name="Tartar A."/>
        </authorList>
    </citation>
    <scope>NUCLEOTIDE SEQUENCE</scope>
    <source>
        <strain evidence="7">ARSEF 373</strain>
    </source>
</reference>
<dbReference type="InterPro" id="IPR051687">
    <property type="entry name" value="Peroxisomal_Beta-Oxidation"/>
</dbReference>
<dbReference type="SUPFAM" id="SSF51735">
    <property type="entry name" value="NAD(P)-binding Rossmann-fold domains"/>
    <property type="match status" value="1"/>
</dbReference>
<dbReference type="InterPro" id="IPR003033">
    <property type="entry name" value="SCP2_sterol-bd_dom"/>
</dbReference>
<keyword evidence="8" id="KW-1185">Reference proteome</keyword>
<name>A0AAV2ZBD5_9STRA</name>
<dbReference type="SUPFAM" id="SSF55718">
    <property type="entry name" value="SCP-like"/>
    <property type="match status" value="1"/>
</dbReference>
<dbReference type="PANTHER" id="PTHR45024:SF2">
    <property type="entry name" value="SCP2 DOMAIN-CONTAINING PROTEIN"/>
    <property type="match status" value="1"/>
</dbReference>
<dbReference type="SMART" id="SM00822">
    <property type="entry name" value="PKS_KR"/>
    <property type="match status" value="1"/>
</dbReference>
<sequence>MVMLDFGKGEAAHVAIITGSARGLGRAWALALAERGVRVVVNDNDPDHRLVDEVVQQIGARGGVAVADYHSVTDGKSIVDTAMKHFKRVDILINNATVIRDGSFRKMKLDDWDAVYQSSLLGTFIVTQAVWPIMRQQKYGRIINCVSGSGLYGNFGQVNYAAMKMGLVGFTSALNREGVKYNIQVNAISPVAGTRLTRPVMPDDVYDALKPELTAPIVVYLCHRSCKESGSLLEMGGGWVGKLRLQRTHGVGFPTDMQYFTPELVAEQWKQVADFARVTHPSSTQESFEPMMRNISTPPTALTTSRSHECAEVFDRLRATLQVEGPALSKQITGVLEWHINKDVWTVSLLNGKGRVVQGRDGRLAPDLVISIEEQDFLDLATGKLRPQQAILLKKLHVQGNMKLAMKLQPFADLFQREPRVSRL</sequence>
<proteinExistence type="inferred from homology"/>